<feature type="chain" id="PRO_5004571415" evidence="1">
    <location>
        <begin position="19"/>
        <end position="281"/>
    </location>
</feature>
<protein>
    <submittedName>
        <fullName evidence="2">Uncharacterized protein</fullName>
    </submittedName>
</protein>
<dbReference type="GeneID" id="19945535"/>
<dbReference type="InterPro" id="IPR036770">
    <property type="entry name" value="Ankyrin_rpt-contain_sf"/>
</dbReference>
<reference evidence="2 3" key="1">
    <citation type="submission" date="2012-04" db="EMBL/GenBank/DDBJ databases">
        <title>The Genome Sequence of Saprolegnia declina VS20.</title>
        <authorList>
            <consortium name="The Broad Institute Genome Sequencing Platform"/>
            <person name="Russ C."/>
            <person name="Nusbaum C."/>
            <person name="Tyler B."/>
            <person name="van West P."/>
            <person name="Dieguez-Uribeondo J."/>
            <person name="de Bruijn I."/>
            <person name="Tripathy S."/>
            <person name="Jiang R."/>
            <person name="Young S.K."/>
            <person name="Zeng Q."/>
            <person name="Gargeya S."/>
            <person name="Fitzgerald M."/>
            <person name="Haas B."/>
            <person name="Abouelleil A."/>
            <person name="Alvarado L."/>
            <person name="Arachchi H.M."/>
            <person name="Berlin A."/>
            <person name="Chapman S.B."/>
            <person name="Goldberg J."/>
            <person name="Griggs A."/>
            <person name="Gujja S."/>
            <person name="Hansen M."/>
            <person name="Howarth C."/>
            <person name="Imamovic A."/>
            <person name="Larimer J."/>
            <person name="McCowen C."/>
            <person name="Montmayeur A."/>
            <person name="Murphy C."/>
            <person name="Neiman D."/>
            <person name="Pearson M."/>
            <person name="Priest M."/>
            <person name="Roberts A."/>
            <person name="Saif S."/>
            <person name="Shea T."/>
            <person name="Sisk P."/>
            <person name="Sykes S."/>
            <person name="Wortman J."/>
            <person name="Nusbaum C."/>
            <person name="Birren B."/>
        </authorList>
    </citation>
    <scope>NUCLEOTIDE SEQUENCE [LARGE SCALE GENOMIC DNA]</scope>
    <source>
        <strain evidence="2 3">VS20</strain>
    </source>
</reference>
<dbReference type="RefSeq" id="XP_008608715.1">
    <property type="nucleotide sequence ID" value="XM_008610493.1"/>
</dbReference>
<dbReference type="STRING" id="1156394.T0S4T1"/>
<dbReference type="InParanoid" id="T0S4T1"/>
<dbReference type="OrthoDB" id="539213at2759"/>
<dbReference type="VEuPathDB" id="FungiDB:SDRG_04808"/>
<dbReference type="PANTHER" id="PTHR46586">
    <property type="entry name" value="ANKYRIN REPEAT-CONTAINING PROTEIN"/>
    <property type="match status" value="1"/>
</dbReference>
<dbReference type="Proteomes" id="UP000030762">
    <property type="component" value="Unassembled WGS sequence"/>
</dbReference>
<organism evidence="2 3">
    <name type="scientific">Saprolegnia diclina (strain VS20)</name>
    <dbReference type="NCBI Taxonomy" id="1156394"/>
    <lineage>
        <taxon>Eukaryota</taxon>
        <taxon>Sar</taxon>
        <taxon>Stramenopiles</taxon>
        <taxon>Oomycota</taxon>
        <taxon>Saprolegniomycetes</taxon>
        <taxon>Saprolegniales</taxon>
        <taxon>Saprolegniaceae</taxon>
        <taxon>Saprolegnia</taxon>
    </lineage>
</organism>
<name>T0S4T1_SAPDV</name>
<dbReference type="EMBL" id="JH767143">
    <property type="protein sequence ID" value="EQC37782.1"/>
    <property type="molecule type" value="Genomic_DNA"/>
</dbReference>
<dbReference type="PANTHER" id="PTHR46586:SF3">
    <property type="entry name" value="ANKYRIN REPEAT-CONTAINING PROTEIN"/>
    <property type="match status" value="1"/>
</dbReference>
<feature type="signal peptide" evidence="1">
    <location>
        <begin position="1"/>
        <end position="18"/>
    </location>
</feature>
<evidence type="ECO:0000313" key="2">
    <source>
        <dbReference type="EMBL" id="EQC37782.1"/>
    </source>
</evidence>
<accession>T0S4T1</accession>
<dbReference type="SUPFAM" id="SSF48403">
    <property type="entry name" value="Ankyrin repeat"/>
    <property type="match status" value="1"/>
</dbReference>
<proteinExistence type="predicted"/>
<keyword evidence="1" id="KW-0732">Signal</keyword>
<gene>
    <name evidence="2" type="ORF">SDRG_04808</name>
</gene>
<dbReference type="OMA" id="HHHGAPC"/>
<keyword evidence="3" id="KW-1185">Reference proteome</keyword>
<dbReference type="AlphaFoldDB" id="T0S4T1"/>
<sequence length="281" mass="30388">MASLAAVCDAPLVALICAFQAGWPKALVEYHRAIYAPSLSQLSVLDHAASTGATKVLAAAYKYPRVYCVSAAAMDAAASNGHYDTVQWLHHHGAPCSVWAMNGAAKRGHLQIVCFLHAHRSEGCTEYALHHALLSSHTTTAAFLLAHRAEGCCSYTLVRAAQLGCVSSMRSHHGRNVHRRLDLVEFLFCHGLQGRSGAQAMDIAATWGHLAIVQYLHAHSESNCTTQALDGAAMHGHADVVAFLVHHRREGYSGLGLERARHRGFDAIVATLLAHPHLLRY</sequence>
<evidence type="ECO:0000313" key="3">
    <source>
        <dbReference type="Proteomes" id="UP000030762"/>
    </source>
</evidence>
<dbReference type="Gene3D" id="1.25.40.20">
    <property type="entry name" value="Ankyrin repeat-containing domain"/>
    <property type="match status" value="2"/>
</dbReference>
<dbReference type="InterPro" id="IPR052050">
    <property type="entry name" value="SecEffector_AnkRepeat"/>
</dbReference>
<dbReference type="InterPro" id="IPR002110">
    <property type="entry name" value="Ankyrin_rpt"/>
</dbReference>
<evidence type="ECO:0000256" key="1">
    <source>
        <dbReference type="SAM" id="SignalP"/>
    </source>
</evidence>
<dbReference type="Pfam" id="PF13637">
    <property type="entry name" value="Ank_4"/>
    <property type="match status" value="2"/>
</dbReference>